<reference evidence="12 13" key="1">
    <citation type="journal article" date="2015" name="Genome Announc.">
        <title>Expanding the biotechnology potential of lactobacilli through comparative genomics of 213 strains and associated genera.</title>
        <authorList>
            <person name="Sun Z."/>
            <person name="Harris H.M."/>
            <person name="McCann A."/>
            <person name="Guo C."/>
            <person name="Argimon S."/>
            <person name="Zhang W."/>
            <person name="Yang X."/>
            <person name="Jeffery I.B."/>
            <person name="Cooney J.C."/>
            <person name="Kagawa T.F."/>
            <person name="Liu W."/>
            <person name="Song Y."/>
            <person name="Salvetti E."/>
            <person name="Wrobel A."/>
            <person name="Rasinkangas P."/>
            <person name="Parkhill J."/>
            <person name="Rea M.C."/>
            <person name="O'Sullivan O."/>
            <person name="Ritari J."/>
            <person name="Douillard F.P."/>
            <person name="Paul Ross R."/>
            <person name="Yang R."/>
            <person name="Briner A.E."/>
            <person name="Felis G.E."/>
            <person name="de Vos W.M."/>
            <person name="Barrangou R."/>
            <person name="Klaenhammer T.R."/>
            <person name="Caufield P.W."/>
            <person name="Cui Y."/>
            <person name="Zhang H."/>
            <person name="O'Toole P.W."/>
        </authorList>
    </citation>
    <scope>NUCLEOTIDE SEQUENCE [LARGE SCALE GENOMIC DNA]</scope>
    <source>
        <strain evidence="12 13">DSM 8475</strain>
    </source>
</reference>
<dbReference type="Pfam" id="PF08544">
    <property type="entry name" value="GHMP_kinases_C"/>
    <property type="match status" value="1"/>
</dbReference>
<dbReference type="Gene3D" id="3.30.230.10">
    <property type="match status" value="1"/>
</dbReference>
<dbReference type="Proteomes" id="UP000051085">
    <property type="component" value="Unassembled WGS sequence"/>
</dbReference>
<keyword evidence="7" id="KW-0460">Magnesium</keyword>
<keyword evidence="2" id="KW-0444">Lipid biosynthesis</keyword>
<dbReference type="SUPFAM" id="SSF55060">
    <property type="entry name" value="GHMP Kinase, C-terminal domain"/>
    <property type="match status" value="1"/>
</dbReference>
<dbReference type="GO" id="GO:0005524">
    <property type="term" value="F:ATP binding"/>
    <property type="evidence" value="ECO:0007669"/>
    <property type="project" value="UniProtKB-KW"/>
</dbReference>
<dbReference type="SUPFAM" id="SSF54211">
    <property type="entry name" value="Ribosomal protein S5 domain 2-like"/>
    <property type="match status" value="1"/>
</dbReference>
<evidence type="ECO:0000256" key="3">
    <source>
        <dbReference type="ARBA" id="ARBA00022679"/>
    </source>
</evidence>
<dbReference type="GO" id="GO:0005829">
    <property type="term" value="C:cytosol"/>
    <property type="evidence" value="ECO:0007669"/>
    <property type="project" value="TreeGrafter"/>
</dbReference>
<feature type="domain" description="GHMP kinase C-terminal" evidence="11">
    <location>
        <begin position="235"/>
        <end position="298"/>
    </location>
</feature>
<evidence type="ECO:0000259" key="11">
    <source>
        <dbReference type="Pfam" id="PF08544"/>
    </source>
</evidence>
<dbReference type="InterPro" id="IPR006204">
    <property type="entry name" value="GHMP_kinase_N_dom"/>
</dbReference>
<dbReference type="AlphaFoldDB" id="A0A922PU52"/>
<evidence type="ECO:0000256" key="7">
    <source>
        <dbReference type="ARBA" id="ARBA00022842"/>
    </source>
</evidence>
<keyword evidence="5 12" id="KW-0418">Kinase</keyword>
<dbReference type="NCBIfam" id="TIGR00549">
    <property type="entry name" value="mevalon_kin"/>
    <property type="match status" value="1"/>
</dbReference>
<keyword evidence="4" id="KW-0547">Nucleotide-binding</keyword>
<dbReference type="PRINTS" id="PR00959">
    <property type="entry name" value="MEVGALKINASE"/>
</dbReference>
<organism evidence="12 13">
    <name type="scientific">Limosilactobacillus pontis DSM 8475</name>
    <dbReference type="NCBI Taxonomy" id="1423794"/>
    <lineage>
        <taxon>Bacteria</taxon>
        <taxon>Bacillati</taxon>
        <taxon>Bacillota</taxon>
        <taxon>Bacilli</taxon>
        <taxon>Lactobacillales</taxon>
        <taxon>Lactobacillaceae</taxon>
        <taxon>Limosilactobacillus</taxon>
    </lineage>
</organism>
<proteinExistence type="predicted"/>
<evidence type="ECO:0000259" key="10">
    <source>
        <dbReference type="Pfam" id="PF00288"/>
    </source>
</evidence>
<evidence type="ECO:0000256" key="5">
    <source>
        <dbReference type="ARBA" id="ARBA00022777"/>
    </source>
</evidence>
<dbReference type="InterPro" id="IPR013750">
    <property type="entry name" value="GHMP_kinase_C_dom"/>
</dbReference>
<evidence type="ECO:0000256" key="8">
    <source>
        <dbReference type="ARBA" id="ARBA00023098"/>
    </source>
</evidence>
<dbReference type="GeneID" id="87978932"/>
<dbReference type="GO" id="GO:0004496">
    <property type="term" value="F:mevalonate kinase activity"/>
    <property type="evidence" value="ECO:0007669"/>
    <property type="project" value="InterPro"/>
</dbReference>
<keyword evidence="6" id="KW-0067">ATP-binding</keyword>
<keyword evidence="8" id="KW-0443">Lipid metabolism</keyword>
<dbReference type="GO" id="GO:0019287">
    <property type="term" value="P:isopentenyl diphosphate biosynthetic process, mevalonate pathway"/>
    <property type="evidence" value="ECO:0007669"/>
    <property type="project" value="TreeGrafter"/>
</dbReference>
<evidence type="ECO:0000256" key="4">
    <source>
        <dbReference type="ARBA" id="ARBA00022741"/>
    </source>
</evidence>
<feature type="domain" description="GHMP kinase N-terminal" evidence="10">
    <location>
        <begin position="82"/>
        <end position="151"/>
    </location>
</feature>
<comment type="pathway">
    <text evidence="9">Isoprenoid biosynthesis; isopentenyl diphosphate biosynthesis via mevalonate pathway; isopentenyl diphosphate from (R)-mevalonate: step 1/3.</text>
</comment>
<dbReference type="InterPro" id="IPR006205">
    <property type="entry name" value="Mev_gal_kin"/>
</dbReference>
<dbReference type="EMBL" id="AZGO01000058">
    <property type="protein sequence ID" value="KRM35906.1"/>
    <property type="molecule type" value="Genomic_DNA"/>
</dbReference>
<dbReference type="PANTHER" id="PTHR43290">
    <property type="entry name" value="MEVALONATE KINASE"/>
    <property type="match status" value="1"/>
</dbReference>
<evidence type="ECO:0000256" key="1">
    <source>
        <dbReference type="ARBA" id="ARBA00022490"/>
    </source>
</evidence>
<dbReference type="Pfam" id="PF00288">
    <property type="entry name" value="GHMP_kinases_N"/>
    <property type="match status" value="1"/>
</dbReference>
<accession>A0A922PU52</accession>
<name>A0A922PU52_9LACO</name>
<comment type="caution">
    <text evidence="12">The sequence shown here is derived from an EMBL/GenBank/DDBJ whole genome shotgun (WGS) entry which is preliminary data.</text>
</comment>
<dbReference type="PANTHER" id="PTHR43290:SF2">
    <property type="entry name" value="MEVALONATE KINASE"/>
    <property type="match status" value="1"/>
</dbReference>
<evidence type="ECO:0000313" key="12">
    <source>
        <dbReference type="EMBL" id="KRM35906.1"/>
    </source>
</evidence>
<dbReference type="InterPro" id="IPR036554">
    <property type="entry name" value="GHMP_kinase_C_sf"/>
</dbReference>
<dbReference type="Gene3D" id="3.30.70.890">
    <property type="entry name" value="GHMP kinase, C-terminal domain"/>
    <property type="match status" value="1"/>
</dbReference>
<protein>
    <submittedName>
        <fullName evidence="12">Mevalonate kinase</fullName>
    </submittedName>
</protein>
<evidence type="ECO:0000256" key="9">
    <source>
        <dbReference type="ARBA" id="ARBA00029438"/>
    </source>
</evidence>
<evidence type="ECO:0000256" key="6">
    <source>
        <dbReference type="ARBA" id="ARBA00022840"/>
    </source>
</evidence>
<dbReference type="InterPro" id="IPR020568">
    <property type="entry name" value="Ribosomal_Su5_D2-typ_SF"/>
</dbReference>
<gene>
    <name evidence="12" type="ORF">FD34_GL000395</name>
</gene>
<keyword evidence="1" id="KW-0963">Cytoplasm</keyword>
<evidence type="ECO:0000313" key="13">
    <source>
        <dbReference type="Proteomes" id="UP000051085"/>
    </source>
</evidence>
<dbReference type="InterPro" id="IPR014721">
    <property type="entry name" value="Ribsml_uS5_D2-typ_fold_subgr"/>
</dbReference>
<keyword evidence="3" id="KW-0808">Transferase</keyword>
<dbReference type="RefSeq" id="WP_057807635.1">
    <property type="nucleotide sequence ID" value="NZ_AZGO01000058.1"/>
</dbReference>
<evidence type="ECO:0000256" key="2">
    <source>
        <dbReference type="ARBA" id="ARBA00022516"/>
    </source>
</evidence>
<sequence length="316" mass="33662">MVKEQGIGTSHAKIILMGEHSVVYGQPAIALPLPSVKLTVTLTPADQGQTVTSRYFTGDWHDLPPVMAGVGKLIATLVTRFNGQDDHWELTIDSQLPAERGMGSSAATAVAIVRAFFDYYEQPLSRDTLLALADVEEQITHRSPSGLDAATVSAKTPLYYVKGQAGTPIPMNLQATMVIADTGVKGATKEAIMAVQDLLQDDHDRAQGHIEHLGKLVNVSRQLLAAGEVFKLGTTLNAAQQDLVALRVSDDQLDHLIDVATHNGALGAKLTGGGRGGCMFAITRTALGARKLAGILKDNGARKTWIQPLDTTRGDN</sequence>